<dbReference type="PANTHER" id="PTHR43201">
    <property type="entry name" value="ACYL-COA SYNTHETASE"/>
    <property type="match status" value="1"/>
</dbReference>
<dbReference type="SUPFAM" id="SSF56801">
    <property type="entry name" value="Acetyl-CoA synthetase-like"/>
    <property type="match status" value="1"/>
</dbReference>
<evidence type="ECO:0000313" key="6">
    <source>
        <dbReference type="Proteomes" id="UP000595254"/>
    </source>
</evidence>
<dbReference type="KEGG" id="ppsr:I6J18_10915"/>
<feature type="domain" description="AMP-dependent synthetase/ligase" evidence="3">
    <location>
        <begin position="9"/>
        <end position="377"/>
    </location>
</feature>
<dbReference type="NCBIfam" id="NF004837">
    <property type="entry name" value="PRK06187.1"/>
    <property type="match status" value="1"/>
</dbReference>
<dbReference type="PROSITE" id="PS00455">
    <property type="entry name" value="AMP_BINDING"/>
    <property type="match status" value="1"/>
</dbReference>
<keyword evidence="6" id="KW-1185">Reference proteome</keyword>
<accession>A0A974S2Z9</accession>
<dbReference type="InterPro" id="IPR020845">
    <property type="entry name" value="AMP-binding_CS"/>
</dbReference>
<name>A0A974S2Z9_PERPY</name>
<dbReference type="InterPro" id="IPR042099">
    <property type="entry name" value="ANL_N_sf"/>
</dbReference>
<evidence type="ECO:0000256" key="1">
    <source>
        <dbReference type="ARBA" id="ARBA00006432"/>
    </source>
</evidence>
<comment type="similarity">
    <text evidence="1">Belongs to the ATP-dependent AMP-binding enzyme family.</text>
</comment>
<evidence type="ECO:0000256" key="2">
    <source>
        <dbReference type="ARBA" id="ARBA00022598"/>
    </source>
</evidence>
<feature type="domain" description="AMP-binding enzyme C-terminal" evidence="4">
    <location>
        <begin position="427"/>
        <end position="503"/>
    </location>
</feature>
<keyword evidence="2 5" id="KW-0436">Ligase</keyword>
<proteinExistence type="inferred from homology"/>
<evidence type="ECO:0000313" key="5">
    <source>
        <dbReference type="EMBL" id="QQT02290.1"/>
    </source>
</evidence>
<dbReference type="PANTHER" id="PTHR43201:SF5">
    <property type="entry name" value="MEDIUM-CHAIN ACYL-COA LIGASE ACSF2, MITOCHONDRIAL"/>
    <property type="match status" value="1"/>
</dbReference>
<evidence type="ECO:0000259" key="4">
    <source>
        <dbReference type="Pfam" id="PF13193"/>
    </source>
</evidence>
<dbReference type="Proteomes" id="UP000595254">
    <property type="component" value="Chromosome"/>
</dbReference>
<protein>
    <submittedName>
        <fullName evidence="5">Fatty acid--CoA ligase</fullName>
    </submittedName>
</protein>
<organism evidence="5 6">
    <name type="scientific">Peribacillus psychrosaccharolyticus</name>
    <name type="common">Bacillus psychrosaccharolyticus</name>
    <dbReference type="NCBI Taxonomy" id="1407"/>
    <lineage>
        <taxon>Bacteria</taxon>
        <taxon>Bacillati</taxon>
        <taxon>Bacillota</taxon>
        <taxon>Bacilli</taxon>
        <taxon>Bacillales</taxon>
        <taxon>Bacillaceae</taxon>
        <taxon>Peribacillus</taxon>
    </lineage>
</organism>
<dbReference type="AlphaFoldDB" id="A0A974S2Z9"/>
<gene>
    <name evidence="5" type="ORF">I6J18_10915</name>
</gene>
<sequence>MSETIGQLFDQTVEIFPNKEAIYDVRRNRRYTYSEWNDRVNALINALAAEGVRKGDRVSTFLFNNEELATTFFACAKIGAVFNPINFRLQAEEVGFILDDARPKVVIFEEALAPVVASVEKRFPETAFWYIDEDVPEYAASYQEKTDAAPSFYPQEEITADDLYAIMYTSGTTGRPKGVMHLHKDMVSQSRILIEAFKYSEEDIGLITAPMFHCAELHCAFLPRVQKGAKNVILHQFNAKKVLELIEQEQISIFFAAPTMWNMLLQENLSNYQLDSLINGLYGAAPMAPNLVLACEEKLGVSLKQAYGMTEMGPAVTLLLAEDQIRKAGSAGKVCPEHELIIVRPNEEGPSEPSDVLSAGETGEILVKGPCMMSGYFERKEASEKALYKGWYHSGDIGYLDEEGYLYVKDRVDDMIISGGENVYPREVEDTLFGHEGVLDCAVIGQPDSHWGEKVIAFVVRKNPALTEDELEDWCKNSDTLANYKRPRNYIFCEELPRNASGKVQKFMLRKRVEDVSI</sequence>
<dbReference type="GO" id="GO:0006631">
    <property type="term" value="P:fatty acid metabolic process"/>
    <property type="evidence" value="ECO:0007669"/>
    <property type="project" value="TreeGrafter"/>
</dbReference>
<dbReference type="InterPro" id="IPR025110">
    <property type="entry name" value="AMP-bd_C"/>
</dbReference>
<reference evidence="5 6" key="1">
    <citation type="submission" date="2021-01" db="EMBL/GenBank/DDBJ databases">
        <title>FDA dAtabase for Regulatory Grade micrObial Sequences (FDA-ARGOS): Supporting development and validation of Infectious Disease Dx tests.</title>
        <authorList>
            <person name="Nelson B."/>
            <person name="Plummer A."/>
            <person name="Tallon L."/>
            <person name="Sadzewicz L."/>
            <person name="Zhao X."/>
            <person name="Boylan J."/>
            <person name="Ott S."/>
            <person name="Bowen H."/>
            <person name="Vavikolanu K."/>
            <person name="Mehta A."/>
            <person name="Aluvathingal J."/>
            <person name="Nadendla S."/>
            <person name="Myers T."/>
            <person name="Yan Y."/>
            <person name="Sichtig H."/>
        </authorList>
    </citation>
    <scope>NUCLEOTIDE SEQUENCE [LARGE SCALE GENOMIC DNA]</scope>
    <source>
        <strain evidence="5 6">FDAARGOS_1161</strain>
    </source>
</reference>
<dbReference type="FunFam" id="3.30.300.30:FF:000008">
    <property type="entry name" value="2,3-dihydroxybenzoate-AMP ligase"/>
    <property type="match status" value="1"/>
</dbReference>
<dbReference type="InterPro" id="IPR045851">
    <property type="entry name" value="AMP-bd_C_sf"/>
</dbReference>
<dbReference type="InterPro" id="IPR000873">
    <property type="entry name" value="AMP-dep_synth/lig_dom"/>
</dbReference>
<dbReference type="Pfam" id="PF00501">
    <property type="entry name" value="AMP-binding"/>
    <property type="match status" value="1"/>
</dbReference>
<dbReference type="Gene3D" id="3.30.300.30">
    <property type="match status" value="1"/>
</dbReference>
<dbReference type="EMBL" id="CP068053">
    <property type="protein sequence ID" value="QQT02290.1"/>
    <property type="molecule type" value="Genomic_DNA"/>
</dbReference>
<dbReference type="Gene3D" id="3.40.50.12780">
    <property type="entry name" value="N-terminal domain of ligase-like"/>
    <property type="match status" value="1"/>
</dbReference>
<dbReference type="RefSeq" id="WP_040373960.1">
    <property type="nucleotide sequence ID" value="NZ_CP068053.1"/>
</dbReference>
<evidence type="ECO:0000259" key="3">
    <source>
        <dbReference type="Pfam" id="PF00501"/>
    </source>
</evidence>
<dbReference type="GO" id="GO:0031956">
    <property type="term" value="F:medium-chain fatty acid-CoA ligase activity"/>
    <property type="evidence" value="ECO:0007669"/>
    <property type="project" value="TreeGrafter"/>
</dbReference>
<dbReference type="CDD" id="cd17631">
    <property type="entry name" value="FACL_FadD13-like"/>
    <property type="match status" value="1"/>
</dbReference>
<dbReference type="Pfam" id="PF13193">
    <property type="entry name" value="AMP-binding_C"/>
    <property type="match status" value="1"/>
</dbReference>